<keyword evidence="1" id="KW-0129">CBS domain</keyword>
<dbReference type="SUPFAM" id="SSF54631">
    <property type="entry name" value="CBS-domain pair"/>
    <property type="match status" value="1"/>
</dbReference>
<dbReference type="Gene3D" id="3.10.580.10">
    <property type="entry name" value="CBS-domain"/>
    <property type="match status" value="1"/>
</dbReference>
<dbReference type="PROSITE" id="PS51371">
    <property type="entry name" value="CBS"/>
    <property type="match status" value="1"/>
</dbReference>
<comment type="caution">
    <text evidence="3">The sequence shown here is derived from an EMBL/GenBank/DDBJ whole genome shotgun (WGS) entry which is preliminary data.</text>
</comment>
<name>A0A0R1W166_9LACO</name>
<keyword evidence="4" id="KW-1185">Reference proteome</keyword>
<feature type="domain" description="CBS" evidence="2">
    <location>
        <begin position="19"/>
        <end position="78"/>
    </location>
</feature>
<evidence type="ECO:0000313" key="3">
    <source>
        <dbReference type="EMBL" id="KRM09620.1"/>
    </source>
</evidence>
<dbReference type="Proteomes" id="UP000051966">
    <property type="component" value="Unassembled WGS sequence"/>
</dbReference>
<dbReference type="CDD" id="cd02205">
    <property type="entry name" value="CBS_pair_SF"/>
    <property type="match status" value="1"/>
</dbReference>
<dbReference type="NCBIfam" id="NF038387">
    <property type="entry name" value="CBS_CbpA"/>
    <property type="match status" value="1"/>
</dbReference>
<dbReference type="PATRIC" id="fig|1423743.5.peg.2573"/>
<protein>
    <submittedName>
        <fullName evidence="3">Cystathionine beta-synthase (CBS) domain protein</fullName>
    </submittedName>
</protein>
<dbReference type="Pfam" id="PF00571">
    <property type="entry name" value="CBS"/>
    <property type="match status" value="1"/>
</dbReference>
<dbReference type="InterPro" id="IPR000644">
    <property type="entry name" value="CBS_dom"/>
</dbReference>
<evidence type="ECO:0000259" key="2">
    <source>
        <dbReference type="PROSITE" id="PS51371"/>
    </source>
</evidence>
<dbReference type="AlphaFoldDB" id="A0A0R1W166"/>
<proteinExistence type="predicted"/>
<evidence type="ECO:0000313" key="4">
    <source>
        <dbReference type="Proteomes" id="UP000051966"/>
    </source>
</evidence>
<accession>A0A0R1W166</accession>
<reference evidence="3 4" key="1">
    <citation type="journal article" date="2015" name="Genome Announc.">
        <title>Expanding the biotechnology potential of lactobacilli through comparative genomics of 213 strains and associated genera.</title>
        <authorList>
            <person name="Sun Z."/>
            <person name="Harris H.M."/>
            <person name="McCann A."/>
            <person name="Guo C."/>
            <person name="Argimon S."/>
            <person name="Zhang W."/>
            <person name="Yang X."/>
            <person name="Jeffery I.B."/>
            <person name="Cooney J.C."/>
            <person name="Kagawa T.F."/>
            <person name="Liu W."/>
            <person name="Song Y."/>
            <person name="Salvetti E."/>
            <person name="Wrobel A."/>
            <person name="Rasinkangas P."/>
            <person name="Parkhill J."/>
            <person name="Rea M.C."/>
            <person name="O'Sullivan O."/>
            <person name="Ritari J."/>
            <person name="Douillard F.P."/>
            <person name="Paul Ross R."/>
            <person name="Yang R."/>
            <person name="Briner A.E."/>
            <person name="Felis G.E."/>
            <person name="de Vos W.M."/>
            <person name="Barrangou R."/>
            <person name="Klaenhammer T.R."/>
            <person name="Caufield P.W."/>
            <person name="Cui Y."/>
            <person name="Zhang H."/>
            <person name="O'Toole P.W."/>
        </authorList>
    </citation>
    <scope>NUCLEOTIDE SEQUENCE [LARGE SCALE GENOMIC DNA]</scope>
    <source>
        <strain evidence="3 4">DSM 18382</strain>
    </source>
</reference>
<dbReference type="InterPro" id="IPR046342">
    <property type="entry name" value="CBS_dom_sf"/>
</dbReference>
<dbReference type="PIRSF" id="PIRSF035040">
    <property type="entry name" value="UCP035040_CBS_Lmo0553"/>
    <property type="match status" value="1"/>
</dbReference>
<dbReference type="EMBL" id="AZFY01000042">
    <property type="protein sequence ID" value="KRM09620.1"/>
    <property type="molecule type" value="Genomic_DNA"/>
</dbReference>
<dbReference type="InterPro" id="IPR017036">
    <property type="entry name" value="Lmo0553-like"/>
</dbReference>
<evidence type="ECO:0000256" key="1">
    <source>
        <dbReference type="PROSITE-ProRule" id="PRU00703"/>
    </source>
</evidence>
<organism evidence="3 4">
    <name type="scientific">Lentilactobacillus farraginis DSM 18382 = JCM 14108</name>
    <dbReference type="NCBI Taxonomy" id="1423743"/>
    <lineage>
        <taxon>Bacteria</taxon>
        <taxon>Bacillati</taxon>
        <taxon>Bacillota</taxon>
        <taxon>Bacilli</taxon>
        <taxon>Lactobacillales</taxon>
        <taxon>Lactobacillaceae</taxon>
        <taxon>Lentilactobacillus</taxon>
    </lineage>
</organism>
<gene>
    <name evidence="3" type="ORF">FD41_GL002508</name>
</gene>
<sequence length="226" mass="25872">MNIYSLKLEELEMLLKTLVKPKERLVTVKEDATLEEALQILEDSGYRCVPILDETGTIFRGNIYKMHIYRHKSRGGDMSLPVTTLLKNATKFVNVNSAFFQVFFSIKDLPYIAVLDAQNRFYGILTHTRLLDMLSQSWNVNIGSYVLTVVSSGERGDLEEIAKIITKYTNIASVISLDAQEGELVHRIMFTLPADVDEDRLNRIIAALERKEFRVPEVENLKEENK</sequence>